<feature type="domain" description="D-isomer specific 2-hydroxyacid dehydrogenase catalytic" evidence="4">
    <location>
        <begin position="29"/>
        <end position="309"/>
    </location>
</feature>
<dbReference type="CDD" id="cd05300">
    <property type="entry name" value="2-Hacid_dh_1"/>
    <property type="match status" value="1"/>
</dbReference>
<dbReference type="InterPro" id="IPR006139">
    <property type="entry name" value="D-isomer_2_OHA_DH_cat_dom"/>
</dbReference>
<keyword evidence="2" id="KW-0520">NAD</keyword>
<evidence type="ECO:0000259" key="4">
    <source>
        <dbReference type="Pfam" id="PF00389"/>
    </source>
</evidence>
<evidence type="ECO:0000256" key="3">
    <source>
        <dbReference type="RuleBase" id="RU003719"/>
    </source>
</evidence>
<comment type="caution">
    <text evidence="6">The sequence shown here is derived from an EMBL/GenBank/DDBJ whole genome shotgun (WGS) entry which is preliminary data.</text>
</comment>
<evidence type="ECO:0000256" key="1">
    <source>
        <dbReference type="ARBA" id="ARBA00023002"/>
    </source>
</evidence>
<dbReference type="SUPFAM" id="SSF52283">
    <property type="entry name" value="Formate/glycerate dehydrogenase catalytic domain-like"/>
    <property type="match status" value="1"/>
</dbReference>
<accession>A0ABV2N7G9</accession>
<sequence>MPALTIVMTGQEIPTLVEEVQAAAPGAQVLHFKSQAEFEAALPEADIAATVLIGPEALARARKLKWVQSWSAGPDHTLTPELIASDVLVTCARGNGAIPLAEHAIMMMLMLDRQMTRSFRAQQERRWDRFFHGELNGRTCGIVGTGFSGIELARKAKAFHMRMIGLRRTAQSTPSFDRIYGQGELKAFLAECDFLIMAAPLTPQTRGMIGAEELAAMKPSAFYVCFSRGGIVDDDALLEALRSGRLAGAGLDAHNVEPLPPDSPFWGLDNVIITPHHGAVTMMSRRRGLDIFLENLKRFQAGQPLLHLVDKETGY</sequence>
<organism evidence="6 7">
    <name type="scientific">Aquamicrobium terrae</name>
    <dbReference type="NCBI Taxonomy" id="1324945"/>
    <lineage>
        <taxon>Bacteria</taxon>
        <taxon>Pseudomonadati</taxon>
        <taxon>Pseudomonadota</taxon>
        <taxon>Alphaproteobacteria</taxon>
        <taxon>Hyphomicrobiales</taxon>
        <taxon>Phyllobacteriaceae</taxon>
        <taxon>Aquamicrobium</taxon>
    </lineage>
</organism>
<protein>
    <submittedName>
        <fullName evidence="6">Phosphoglycerate dehydrogenase-like enzyme</fullName>
    </submittedName>
</protein>
<dbReference type="Pfam" id="PF02826">
    <property type="entry name" value="2-Hacid_dh_C"/>
    <property type="match status" value="1"/>
</dbReference>
<keyword evidence="7" id="KW-1185">Reference proteome</keyword>
<evidence type="ECO:0000313" key="7">
    <source>
        <dbReference type="Proteomes" id="UP001549076"/>
    </source>
</evidence>
<dbReference type="PANTHER" id="PTHR43333:SF1">
    <property type="entry name" value="D-ISOMER SPECIFIC 2-HYDROXYACID DEHYDROGENASE NAD-BINDING DOMAIN-CONTAINING PROTEIN"/>
    <property type="match status" value="1"/>
</dbReference>
<dbReference type="PANTHER" id="PTHR43333">
    <property type="entry name" value="2-HACID_DH_C DOMAIN-CONTAINING PROTEIN"/>
    <property type="match status" value="1"/>
</dbReference>
<dbReference type="InterPro" id="IPR036291">
    <property type="entry name" value="NAD(P)-bd_dom_sf"/>
</dbReference>
<dbReference type="Gene3D" id="3.40.50.720">
    <property type="entry name" value="NAD(P)-binding Rossmann-like Domain"/>
    <property type="match status" value="2"/>
</dbReference>
<evidence type="ECO:0000256" key="2">
    <source>
        <dbReference type="ARBA" id="ARBA00023027"/>
    </source>
</evidence>
<dbReference type="Proteomes" id="UP001549076">
    <property type="component" value="Unassembled WGS sequence"/>
</dbReference>
<feature type="domain" description="D-isomer specific 2-hydroxyacid dehydrogenase NAD-binding" evidence="5">
    <location>
        <begin position="105"/>
        <end position="278"/>
    </location>
</feature>
<reference evidence="6 7" key="1">
    <citation type="submission" date="2024-06" db="EMBL/GenBank/DDBJ databases">
        <title>Genomic Encyclopedia of Type Strains, Phase IV (KMG-IV): sequencing the most valuable type-strain genomes for metagenomic binning, comparative biology and taxonomic classification.</title>
        <authorList>
            <person name="Goeker M."/>
        </authorList>
    </citation>
    <scope>NUCLEOTIDE SEQUENCE [LARGE SCALE GENOMIC DNA]</scope>
    <source>
        <strain evidence="6 7">DSM 27865</strain>
    </source>
</reference>
<proteinExistence type="inferred from homology"/>
<name>A0ABV2N7G9_9HYPH</name>
<gene>
    <name evidence="6" type="ORF">ABID37_004977</name>
</gene>
<keyword evidence="1 3" id="KW-0560">Oxidoreductase</keyword>
<dbReference type="EMBL" id="JBEPML010000028">
    <property type="protein sequence ID" value="MET3794737.1"/>
    <property type="molecule type" value="Genomic_DNA"/>
</dbReference>
<dbReference type="Pfam" id="PF00389">
    <property type="entry name" value="2-Hacid_dh"/>
    <property type="match status" value="1"/>
</dbReference>
<dbReference type="InterPro" id="IPR006140">
    <property type="entry name" value="D-isomer_DH_NAD-bd"/>
</dbReference>
<dbReference type="SUPFAM" id="SSF51735">
    <property type="entry name" value="NAD(P)-binding Rossmann-fold domains"/>
    <property type="match status" value="1"/>
</dbReference>
<evidence type="ECO:0000313" key="6">
    <source>
        <dbReference type="EMBL" id="MET3794737.1"/>
    </source>
</evidence>
<dbReference type="RefSeq" id="WP_354199648.1">
    <property type="nucleotide sequence ID" value="NZ_JBEPML010000028.1"/>
</dbReference>
<evidence type="ECO:0000259" key="5">
    <source>
        <dbReference type="Pfam" id="PF02826"/>
    </source>
</evidence>
<comment type="similarity">
    <text evidence="3">Belongs to the D-isomer specific 2-hydroxyacid dehydrogenase family.</text>
</comment>